<accession>A0A9Q0TVD4</accession>
<dbReference type="EMBL" id="JAPFFK010000014">
    <property type="protein sequence ID" value="KAJ6718567.1"/>
    <property type="molecule type" value="Genomic_DNA"/>
</dbReference>
<organism evidence="1 2">
    <name type="scientific">Salix purpurea</name>
    <name type="common">Purple osier willow</name>
    <dbReference type="NCBI Taxonomy" id="77065"/>
    <lineage>
        <taxon>Eukaryota</taxon>
        <taxon>Viridiplantae</taxon>
        <taxon>Streptophyta</taxon>
        <taxon>Embryophyta</taxon>
        <taxon>Tracheophyta</taxon>
        <taxon>Spermatophyta</taxon>
        <taxon>Magnoliopsida</taxon>
        <taxon>eudicotyledons</taxon>
        <taxon>Gunneridae</taxon>
        <taxon>Pentapetalae</taxon>
        <taxon>rosids</taxon>
        <taxon>fabids</taxon>
        <taxon>Malpighiales</taxon>
        <taxon>Salicaceae</taxon>
        <taxon>Saliceae</taxon>
        <taxon>Salix</taxon>
    </lineage>
</organism>
<protein>
    <submittedName>
        <fullName evidence="1">Uncharacterized protein</fullName>
    </submittedName>
</protein>
<reference evidence="1" key="2">
    <citation type="journal article" date="2023" name="Int. J. Mol. Sci.">
        <title>De Novo Assembly and Annotation of 11 Diverse Shrub Willow (Salix) Genomes Reveals Novel Gene Organization in Sex-Linked Regions.</title>
        <authorList>
            <person name="Hyden B."/>
            <person name="Feng K."/>
            <person name="Yates T.B."/>
            <person name="Jawdy S."/>
            <person name="Cereghino C."/>
            <person name="Smart L.B."/>
            <person name="Muchero W."/>
        </authorList>
    </citation>
    <scope>NUCLEOTIDE SEQUENCE</scope>
    <source>
        <tissue evidence="1">Shoot tip</tissue>
    </source>
</reference>
<comment type="caution">
    <text evidence="1">The sequence shown here is derived from an EMBL/GenBank/DDBJ whole genome shotgun (WGS) entry which is preliminary data.</text>
</comment>
<gene>
    <name evidence="1" type="ORF">OIU79_006446</name>
</gene>
<sequence>MGAQEKSQANSNSIQ</sequence>
<evidence type="ECO:0000313" key="1">
    <source>
        <dbReference type="EMBL" id="KAJ6718567.1"/>
    </source>
</evidence>
<name>A0A9Q0TVD4_SALPP</name>
<feature type="non-terminal residue" evidence="1">
    <location>
        <position position="15"/>
    </location>
</feature>
<evidence type="ECO:0000313" key="2">
    <source>
        <dbReference type="Proteomes" id="UP001151532"/>
    </source>
</evidence>
<keyword evidence="2" id="KW-1185">Reference proteome</keyword>
<dbReference type="Proteomes" id="UP001151532">
    <property type="component" value="Chromosome 10"/>
</dbReference>
<reference evidence="1" key="1">
    <citation type="submission" date="2022-11" db="EMBL/GenBank/DDBJ databases">
        <authorList>
            <person name="Hyden B.L."/>
            <person name="Feng K."/>
            <person name="Yates T."/>
            <person name="Jawdy S."/>
            <person name="Smart L.B."/>
            <person name="Muchero W."/>
        </authorList>
    </citation>
    <scope>NUCLEOTIDE SEQUENCE</scope>
    <source>
        <tissue evidence="1">Shoot tip</tissue>
    </source>
</reference>
<proteinExistence type="predicted"/>